<keyword evidence="2" id="KW-1185">Reference proteome</keyword>
<comment type="caution">
    <text evidence="1">The sequence shown here is derived from an EMBL/GenBank/DDBJ whole genome shotgun (WGS) entry which is preliminary data.</text>
</comment>
<name>A0ACC0W3Y4_9STRA</name>
<gene>
    <name evidence="1" type="ORF">PsorP6_005761</name>
</gene>
<accession>A0ACC0W3Y4</accession>
<protein>
    <submittedName>
        <fullName evidence="1">Uncharacterized protein</fullName>
    </submittedName>
</protein>
<dbReference type="Proteomes" id="UP001163321">
    <property type="component" value="Chromosome 4"/>
</dbReference>
<dbReference type="EMBL" id="CM047583">
    <property type="protein sequence ID" value="KAI9913247.1"/>
    <property type="molecule type" value="Genomic_DNA"/>
</dbReference>
<proteinExistence type="predicted"/>
<organism evidence="1 2">
    <name type="scientific">Peronosclerospora sorghi</name>
    <dbReference type="NCBI Taxonomy" id="230839"/>
    <lineage>
        <taxon>Eukaryota</taxon>
        <taxon>Sar</taxon>
        <taxon>Stramenopiles</taxon>
        <taxon>Oomycota</taxon>
        <taxon>Peronosporomycetes</taxon>
        <taxon>Peronosporales</taxon>
        <taxon>Peronosporaceae</taxon>
        <taxon>Peronosclerospora</taxon>
    </lineage>
</organism>
<sequence>MDNQSSDSVTSACHHTEIQRESAPKLQRSELSRLFIVCGRGSKVDELRALFSTCGAIKHLHLALDRSKKSRGFAFLEYEDSANAIAAIEKFDHTKLGDGQILKHVNLTRLQVTVAKERPVGGHGKLKRGQQTRQDLDEKTVEGDRGEDDRGSGARIPGKRQRSSPPILSLPLGQNHVKRVFLPEKILRREEFPDGALQRKDVNKEPVSPLPFPRAKVCKTELREEVQLQVEQVIRAVLCAVEQHETQSTGNKRLIDTYRNVVSTFGRLEKQEKTAKLSGSKQEFEDDNSTDSLASCIRSVSLVSTPATTRNYPSKAPENRSLMDNVSGVIPPRHFKHHLRRHRQSIDGSESSADNASDRSGGRRKRSYTTTSSAPMLSAQVCAKTHPISPRRKSSDPNVSRDAFKVDSTSKKQCKRQSSYNGLEESYRLAKQQATQERQESNGCMVQERADLTDVESSYDKDRDIKVEVKTEPAQPKQTKLFFTSTFKVLSRSVRFFYFFTEQELEAMFAVYSDFESVELVKSFGRVKTMAYIRFTKPTTAAFVVNSFQEESVQGDKNPERPEFMTLSFAHETEMWQRPTPEQFRAGKTSSPSSSFYLTIPPSTTPVTAPTSLSSAGKDRLWVLLLYNRFLATHMLSAVVSPLCGMEFMDIKVVRSTGEAEGVAFVKFDSDANAKQAALYLHQMELPLGSGKFLQAIVIQTPSLFSTTHGSTAVKSNESMGLKNSADERVLARFAEDTDLCAVEARFAHLMRSTEHPYTNEGKYFHPCSCSRCYGATTLGDQQSPTPVGVSPRSNEFSSSLSNEQEHYPMQFMTYPPPQPMFQPFASVGPGNYQQWLQHQAVGGCAPGWMETTPYYRTEIQKYPFSCAPERQMAYPFGHSCNSLDNVRNSSFPVSPRVHPSHISSERVNNEQATKNCSTRDLCSIHISTSKPLELVTLVRSLHDCSGVMSFAKCAPASGSDVTGFVVEFSSELQAMDAMHKLDGSLCGGQRLRVVRNGSTRQRRCGGGGKTRANSGRRKRQRVDPRNRK</sequence>
<reference evidence="1 2" key="1">
    <citation type="journal article" date="2022" name="bioRxiv">
        <title>The genome of the oomycete Peronosclerospora sorghi, a cosmopolitan pathogen of maize and sorghum, is inflated with dispersed pseudogenes.</title>
        <authorList>
            <person name="Fletcher K."/>
            <person name="Martin F."/>
            <person name="Isakeit T."/>
            <person name="Cavanaugh K."/>
            <person name="Magill C."/>
            <person name="Michelmore R."/>
        </authorList>
    </citation>
    <scope>NUCLEOTIDE SEQUENCE [LARGE SCALE GENOMIC DNA]</scope>
    <source>
        <strain evidence="1">P6</strain>
    </source>
</reference>
<evidence type="ECO:0000313" key="2">
    <source>
        <dbReference type="Proteomes" id="UP001163321"/>
    </source>
</evidence>
<evidence type="ECO:0000313" key="1">
    <source>
        <dbReference type="EMBL" id="KAI9913247.1"/>
    </source>
</evidence>